<dbReference type="GO" id="GO:0006355">
    <property type="term" value="P:regulation of DNA-templated transcription"/>
    <property type="evidence" value="ECO:0007669"/>
    <property type="project" value="UniProtKB-ARBA"/>
</dbReference>
<proteinExistence type="predicted"/>
<dbReference type="SUPFAM" id="SSF46785">
    <property type="entry name" value="Winged helix' DNA-binding domain"/>
    <property type="match status" value="1"/>
</dbReference>
<dbReference type="CDD" id="cd00090">
    <property type="entry name" value="HTH_ARSR"/>
    <property type="match status" value="1"/>
</dbReference>
<evidence type="ECO:0000313" key="1">
    <source>
        <dbReference type="EMBL" id="CAB3796117.1"/>
    </source>
</evidence>
<dbReference type="AlphaFoldDB" id="A0A6S7BD05"/>
<accession>A0A6S7BD05</accession>
<dbReference type="InterPro" id="IPR036390">
    <property type="entry name" value="WH_DNA-bd_sf"/>
</dbReference>
<reference evidence="1 2" key="1">
    <citation type="submission" date="2020-04" db="EMBL/GenBank/DDBJ databases">
        <authorList>
            <person name="De Canck E."/>
        </authorList>
    </citation>
    <scope>NUCLEOTIDE SEQUENCE [LARGE SCALE GENOMIC DNA]</scope>
    <source>
        <strain evidence="1 2">LMG 28138</strain>
    </source>
</reference>
<dbReference type="InterPro" id="IPR011991">
    <property type="entry name" value="ArsR-like_HTH"/>
</dbReference>
<evidence type="ECO:0000313" key="2">
    <source>
        <dbReference type="Proteomes" id="UP000494115"/>
    </source>
</evidence>
<name>A0A6S7BD05_9BURK</name>
<keyword evidence="2" id="KW-1185">Reference proteome</keyword>
<organism evidence="1 2">
    <name type="scientific">Pararobbsia alpina</name>
    <dbReference type="NCBI Taxonomy" id="621374"/>
    <lineage>
        <taxon>Bacteria</taxon>
        <taxon>Pseudomonadati</taxon>
        <taxon>Pseudomonadota</taxon>
        <taxon>Betaproteobacteria</taxon>
        <taxon>Burkholderiales</taxon>
        <taxon>Burkholderiaceae</taxon>
        <taxon>Pararobbsia</taxon>
    </lineage>
</organism>
<protein>
    <recommendedName>
        <fullName evidence="3">HTH arsR-type domain-containing protein</fullName>
    </recommendedName>
</protein>
<gene>
    <name evidence="1" type="ORF">LMG28138_04014</name>
</gene>
<dbReference type="InterPro" id="IPR036388">
    <property type="entry name" value="WH-like_DNA-bd_sf"/>
</dbReference>
<dbReference type="EMBL" id="CADIKM010000022">
    <property type="protein sequence ID" value="CAB3796117.1"/>
    <property type="molecule type" value="Genomic_DNA"/>
</dbReference>
<dbReference type="Proteomes" id="UP000494115">
    <property type="component" value="Unassembled WGS sequence"/>
</dbReference>
<evidence type="ECO:0008006" key="3">
    <source>
        <dbReference type="Google" id="ProtNLM"/>
    </source>
</evidence>
<dbReference type="Gene3D" id="1.10.10.10">
    <property type="entry name" value="Winged helix-like DNA-binding domain superfamily/Winged helix DNA-binding domain"/>
    <property type="match status" value="1"/>
</dbReference>
<sequence>MLFGGYRRRVLGLLLLRPGESYHVREIARLTSTSPGTLHKELTKLADVGILDRERRGNQLVYRANPSSPIFEELASIMRKTCKRPATASCVHG</sequence>